<reference evidence="2 3" key="1">
    <citation type="submission" date="2020-02" db="EMBL/GenBank/DDBJ databases">
        <authorList>
            <person name="Ferguson B K."/>
        </authorList>
    </citation>
    <scope>NUCLEOTIDE SEQUENCE [LARGE SCALE GENOMIC DNA]</scope>
</reference>
<proteinExistence type="predicted"/>
<evidence type="ECO:0000313" key="3">
    <source>
        <dbReference type="Proteomes" id="UP000479000"/>
    </source>
</evidence>
<name>A0A6H5HQP3_9HEMI</name>
<accession>A0A6H5HQP3</accession>
<dbReference type="AlphaFoldDB" id="A0A6H5HQP3"/>
<sequence>MLQPGLVNNGGHQGYSHPVSHVLTSHNIISNNINNHINHNINNNNKTSFTIDAILGIRHHQSHTAIDYSTTA</sequence>
<gene>
    <name evidence="1" type="ORF">NTEN_LOCUS23948</name>
    <name evidence="2" type="ORF">NTEN_LOCUS23949</name>
</gene>
<protein>
    <submittedName>
        <fullName evidence="2">Uncharacterized protein</fullName>
    </submittedName>
</protein>
<evidence type="ECO:0000313" key="1">
    <source>
        <dbReference type="EMBL" id="CAB0020359.1"/>
    </source>
</evidence>
<feature type="non-terminal residue" evidence="2">
    <location>
        <position position="72"/>
    </location>
</feature>
<dbReference type="EMBL" id="CADCXU010035260">
    <property type="protein sequence ID" value="CAB0020359.1"/>
    <property type="molecule type" value="Genomic_DNA"/>
</dbReference>
<evidence type="ECO:0000313" key="2">
    <source>
        <dbReference type="EMBL" id="CAB0020360.1"/>
    </source>
</evidence>
<keyword evidence="3" id="KW-1185">Reference proteome</keyword>
<dbReference type="EMBL" id="CADCXU010035261">
    <property type="protein sequence ID" value="CAB0020360.1"/>
    <property type="molecule type" value="Genomic_DNA"/>
</dbReference>
<organism evidence="2 3">
    <name type="scientific">Nesidiocoris tenuis</name>
    <dbReference type="NCBI Taxonomy" id="355587"/>
    <lineage>
        <taxon>Eukaryota</taxon>
        <taxon>Metazoa</taxon>
        <taxon>Ecdysozoa</taxon>
        <taxon>Arthropoda</taxon>
        <taxon>Hexapoda</taxon>
        <taxon>Insecta</taxon>
        <taxon>Pterygota</taxon>
        <taxon>Neoptera</taxon>
        <taxon>Paraneoptera</taxon>
        <taxon>Hemiptera</taxon>
        <taxon>Heteroptera</taxon>
        <taxon>Panheteroptera</taxon>
        <taxon>Cimicomorpha</taxon>
        <taxon>Miridae</taxon>
        <taxon>Dicyphina</taxon>
        <taxon>Nesidiocoris</taxon>
    </lineage>
</organism>
<dbReference type="Proteomes" id="UP000479000">
    <property type="component" value="Unassembled WGS sequence"/>
</dbReference>